<sequence>MTHTHTHTCRKPGSLTLSAGKAVQMTFSEHSSLQMIPEWKKQYISFESLKSMLNKEDRLNLIHYGNSQKSVTEEFFKSCEEELNKVNLFYSEKLLEAHNRLSAFGIVAPEVHTNNFPQIKRRTTNIKQIKMAVGELYLSLAFLQKYQELNYKCLCKITIMYDSKFGSERGLKWRNERLDTSLLNTDRSKCEHLMSKLETFMIQLEGGDKLRAAKRLEVTNLDKTLKVEQWTIFRTGFYCGLILALLTTIACKVMDTDLELLKPQLQLYRGSFLLIEFLFLIGLNIFCFNTSEINHSLIFGLDPRDHLSCYHIFEMAVGLTVCWCTSVLASLHSPVMSIPQQLHPLLFHSFLLFLLLNPFSIFQARARHWLTVTMCKVLAAPFQPVGFAECWLADQFNSLSPLFLGLRDLLCFYTHQISWRDMWSDSSPTTASLDCGQYNMAVTCLIQCFPPWLRFAQCLRCFWDTGHTLNLLNAGKYFTVFLMVTFAGLYNMARERSALLVEVNVYLYIWAMVTCTGVVVTVSWDLRMDWGLLQGNGLLKDELLYSEQWFYYAAMLADVLLRVSWAINILLAQMKDSAAAATASALLAPLEVIRRFIWNLFRLENEQLKNCEKCCAVRDFWNIWRHLEEDQDELPKEHHTITLTNQRC</sequence>
<evidence type="ECO:0000313" key="1">
    <source>
        <dbReference type="Proteomes" id="UP000000437"/>
    </source>
</evidence>
<reference evidence="2" key="1">
    <citation type="submission" date="2025-08" db="UniProtKB">
        <authorList>
            <consortium name="RefSeq"/>
        </authorList>
    </citation>
    <scope>IDENTIFICATION</scope>
    <source>
        <strain evidence="2">Tuebingen</strain>
        <tissue evidence="2">Fibroblasts and whole tissue</tissue>
    </source>
</reference>
<name>A0AC58JMI8_DANRE</name>
<keyword evidence="1" id="KW-1185">Reference proteome</keyword>
<proteinExistence type="predicted"/>
<dbReference type="RefSeq" id="XP_073807692.1">
    <property type="nucleotide sequence ID" value="XM_073951591.1"/>
</dbReference>
<gene>
    <name evidence="2" type="primary">LOC141385662</name>
</gene>
<accession>A0AC58JMI8</accession>
<protein>
    <submittedName>
        <fullName evidence="2">Solute carrier family 53 member 1-like isoform X1</fullName>
    </submittedName>
</protein>
<evidence type="ECO:0000313" key="2">
    <source>
        <dbReference type="RefSeq" id="XP_073807692.1"/>
    </source>
</evidence>
<dbReference type="Proteomes" id="UP000000437">
    <property type="component" value="Chromosome 5"/>
</dbReference>
<organism evidence="1 2">
    <name type="scientific">Danio rerio</name>
    <name type="common">Zebrafish</name>
    <name type="synonym">Brachydanio rerio</name>
    <dbReference type="NCBI Taxonomy" id="7955"/>
    <lineage>
        <taxon>Eukaryota</taxon>
        <taxon>Metazoa</taxon>
        <taxon>Chordata</taxon>
        <taxon>Craniata</taxon>
        <taxon>Vertebrata</taxon>
        <taxon>Euteleostomi</taxon>
        <taxon>Actinopterygii</taxon>
        <taxon>Neopterygii</taxon>
        <taxon>Teleostei</taxon>
        <taxon>Ostariophysi</taxon>
        <taxon>Cypriniformes</taxon>
        <taxon>Danionidae</taxon>
        <taxon>Danioninae</taxon>
        <taxon>Danio</taxon>
    </lineage>
</organism>